<dbReference type="GO" id="GO:0003743">
    <property type="term" value="F:translation initiation factor activity"/>
    <property type="evidence" value="ECO:0007669"/>
    <property type="project" value="UniProtKB-KW"/>
</dbReference>
<reference evidence="1 2" key="1">
    <citation type="submission" date="2018-04" db="EMBL/GenBank/DDBJ databases">
        <title>Draft genome sequence of Pseudomonas syringae pv. actinidiae biovar 1 strains isolated from kiwifruit in Kagawa prefecture.</title>
        <authorList>
            <person name="Tabuchi M."/>
            <person name="Saito M."/>
            <person name="Fujiwara S."/>
            <person name="Sasa N."/>
            <person name="Akimitsu K."/>
            <person name="Gomi K."/>
            <person name="Konishi-Sugita S."/>
            <person name="Hamano K."/>
            <person name="Kataoka I."/>
        </authorList>
    </citation>
    <scope>NUCLEOTIDE SEQUENCE [LARGE SCALE GENOMIC DNA]</scope>
    <source>
        <strain evidence="1 2">MAFF212206</strain>
    </source>
</reference>
<evidence type="ECO:0000313" key="2">
    <source>
        <dbReference type="Proteomes" id="UP000247480"/>
    </source>
</evidence>
<organism evidence="1 2">
    <name type="scientific">Pseudomonas syringae pv. actinidiae</name>
    <dbReference type="NCBI Taxonomy" id="103796"/>
    <lineage>
        <taxon>Bacteria</taxon>
        <taxon>Pseudomonadati</taxon>
        <taxon>Pseudomonadota</taxon>
        <taxon>Gammaproteobacteria</taxon>
        <taxon>Pseudomonadales</taxon>
        <taxon>Pseudomonadaceae</taxon>
        <taxon>Pseudomonas</taxon>
        <taxon>Pseudomonas syringae</taxon>
    </lineage>
</organism>
<keyword evidence="1" id="KW-0648">Protein biosynthesis</keyword>
<dbReference type="AntiFam" id="ANF00205">
    <property type="entry name" value="Shadow ORF (opposite nemA)"/>
</dbReference>
<name>A0A2V0QJK2_PSESF</name>
<dbReference type="Proteomes" id="UP000247480">
    <property type="component" value="Unassembled WGS sequence"/>
</dbReference>
<accession>A0A2V0QJK2</accession>
<keyword evidence="1" id="KW-0396">Initiation factor</keyword>
<comment type="caution">
    <text evidence="1">The sequence shown here is derived from an EMBL/GenBank/DDBJ whole genome shotgun (WGS) entry which is preliminary data.</text>
</comment>
<gene>
    <name evidence="1" type="ORF">KPSA1_03913</name>
</gene>
<proteinExistence type="predicted"/>
<dbReference type="AlphaFoldDB" id="A0A2V0QJK2"/>
<dbReference type="EMBL" id="BGJZ01000186">
    <property type="protein sequence ID" value="GBH10495.1"/>
    <property type="molecule type" value="Genomic_DNA"/>
</dbReference>
<sequence length="315" mass="33694">MQPAIGDQRNIGRVATSQSDQAGLILREGWLPGLVFRDVNVIDTGIGQCAKNDLCVAFASRPFVLKIVDLALGNAHANRSLPGGLFHLGDDIERKAQALVDIAAPLVGSLIGVIGQKLIQQIAVCAMNLDAVKPCCTNSPSRGAGEPVDGLGDILVTHRPWHPIAALAVIERHLFTFWANGRRASGFVDEAIGLTERPRVHDLRNHRTAMTMNRIGGGAPCQGLLVVDETRLERVSLGKAAIGIAALGDNQTESAFGKSLVVPSHGLCCAALLCCADSGHGRECEPVLQFQISHIEQRWNVFVYLAHTSKTSPCR</sequence>
<evidence type="ECO:0000313" key="1">
    <source>
        <dbReference type="EMBL" id="GBH10495.1"/>
    </source>
</evidence>
<protein>
    <submittedName>
        <fullName evidence="1">Translation initiation factor 2</fullName>
    </submittedName>
</protein>